<evidence type="ECO:0008006" key="3">
    <source>
        <dbReference type="Google" id="ProtNLM"/>
    </source>
</evidence>
<gene>
    <name evidence="1" type="ORF">ACFFVD_02105</name>
</gene>
<dbReference type="Proteomes" id="UP001589700">
    <property type="component" value="Unassembled WGS sequence"/>
</dbReference>
<name>A0ABV5JNA2_9ACTN</name>
<sequence>MNAQPDPAELDLLAVMVHRDTDNKSILHVNKYVIDSDFGDPINRAIYTARIDCATDGESGEALLLARLRADGHLARDVDGRVGVRLAELLTRRVDALQLPALTVALLDRAECRLIASHADMGARVWDMPPQERRDALRAYWAAYRDLTERMDAAGARIGQPTVRHLQAVTA</sequence>
<evidence type="ECO:0000313" key="2">
    <source>
        <dbReference type="Proteomes" id="UP001589700"/>
    </source>
</evidence>
<evidence type="ECO:0000313" key="1">
    <source>
        <dbReference type="EMBL" id="MFB9258588.1"/>
    </source>
</evidence>
<dbReference type="RefSeq" id="WP_182632696.1">
    <property type="nucleotide sequence ID" value="NZ_JAALDM010000175.1"/>
</dbReference>
<comment type="caution">
    <text evidence="1">The sequence shown here is derived from an EMBL/GenBank/DDBJ whole genome shotgun (WGS) entry which is preliminary data.</text>
</comment>
<reference evidence="1 2" key="1">
    <citation type="submission" date="2024-09" db="EMBL/GenBank/DDBJ databases">
        <authorList>
            <person name="Sun Q."/>
            <person name="Mori K."/>
        </authorList>
    </citation>
    <scope>NUCLEOTIDE SEQUENCE [LARGE SCALE GENOMIC DNA]</scope>
    <source>
        <strain evidence="1 2">CCM 7659</strain>
    </source>
</reference>
<protein>
    <recommendedName>
        <fullName evidence="3">DNA helicase DnaB-like N-terminal domain-containing protein</fullName>
    </recommendedName>
</protein>
<dbReference type="Gene3D" id="1.10.860.10">
    <property type="entry name" value="DNAb Helicase, Chain A"/>
    <property type="match status" value="1"/>
</dbReference>
<proteinExistence type="predicted"/>
<accession>A0ABV5JNA2</accession>
<organism evidence="1 2">
    <name type="scientific">Dietzia aerolata</name>
    <dbReference type="NCBI Taxonomy" id="595984"/>
    <lineage>
        <taxon>Bacteria</taxon>
        <taxon>Bacillati</taxon>
        <taxon>Actinomycetota</taxon>
        <taxon>Actinomycetes</taxon>
        <taxon>Mycobacteriales</taxon>
        <taxon>Dietziaceae</taxon>
        <taxon>Dietzia</taxon>
    </lineage>
</organism>
<dbReference type="InterPro" id="IPR016136">
    <property type="entry name" value="DNA_helicase_N/primase_C"/>
</dbReference>
<dbReference type="EMBL" id="JBHMDY010000001">
    <property type="protein sequence ID" value="MFB9258588.1"/>
    <property type="molecule type" value="Genomic_DNA"/>
</dbReference>
<keyword evidence="2" id="KW-1185">Reference proteome</keyword>